<evidence type="ECO:0000256" key="4">
    <source>
        <dbReference type="NCBIfam" id="TIGR00168"/>
    </source>
</evidence>
<name>A0ABZ0UTU4_9RICK</name>
<feature type="domain" description="Translation initiation factor 3 N-terminal" evidence="7">
    <location>
        <begin position="2"/>
        <end position="50"/>
    </location>
</feature>
<gene>
    <name evidence="8" type="ORF">Trichorick_00491</name>
</gene>
<evidence type="ECO:0000259" key="6">
    <source>
        <dbReference type="Pfam" id="PF00707"/>
    </source>
</evidence>
<dbReference type="Gene3D" id="3.10.20.80">
    <property type="entry name" value="Translation initiation factor 3 (IF-3), N-terminal domain"/>
    <property type="match status" value="1"/>
</dbReference>
<dbReference type="InterPro" id="IPR019814">
    <property type="entry name" value="Translation_initiation_fac_3_N"/>
</dbReference>
<dbReference type="PANTHER" id="PTHR10938">
    <property type="entry name" value="TRANSLATION INITIATION FACTOR IF-3"/>
    <property type="match status" value="1"/>
</dbReference>
<dbReference type="Pfam" id="PF00707">
    <property type="entry name" value="IF3_C"/>
    <property type="match status" value="1"/>
</dbReference>
<dbReference type="InterPro" id="IPR001288">
    <property type="entry name" value="Translation_initiation_fac_3"/>
</dbReference>
<comment type="subunit">
    <text evidence="5">Monomer.</text>
</comment>
<proteinExistence type="inferred from homology"/>
<dbReference type="Proteomes" id="UP001326613">
    <property type="component" value="Chromosome"/>
</dbReference>
<dbReference type="SUPFAM" id="SSF55200">
    <property type="entry name" value="Translation initiation factor IF3, C-terminal domain"/>
    <property type="match status" value="1"/>
</dbReference>
<keyword evidence="9" id="KW-1185">Reference proteome</keyword>
<evidence type="ECO:0000259" key="7">
    <source>
        <dbReference type="Pfam" id="PF05198"/>
    </source>
</evidence>
<dbReference type="InterPro" id="IPR036787">
    <property type="entry name" value="T_IF-3_N_sf"/>
</dbReference>
<evidence type="ECO:0000256" key="3">
    <source>
        <dbReference type="ARBA" id="ARBA00022917"/>
    </source>
</evidence>
<feature type="domain" description="Translation initiation factor 3 C-terminal" evidence="6">
    <location>
        <begin position="60"/>
        <end position="143"/>
    </location>
</feature>
<comment type="subcellular location">
    <subcellularLocation>
        <location evidence="5">Cytoplasm</location>
    </subcellularLocation>
</comment>
<dbReference type="Gene3D" id="3.30.110.10">
    <property type="entry name" value="Translation initiation factor 3 (IF-3), C-terminal domain"/>
    <property type="match status" value="1"/>
</dbReference>
<dbReference type="InterPro" id="IPR036788">
    <property type="entry name" value="T_IF-3_C_sf"/>
</dbReference>
<evidence type="ECO:0000256" key="2">
    <source>
        <dbReference type="ARBA" id="ARBA00022540"/>
    </source>
</evidence>
<evidence type="ECO:0000256" key="1">
    <source>
        <dbReference type="ARBA" id="ARBA00005439"/>
    </source>
</evidence>
<dbReference type="SUPFAM" id="SSF54364">
    <property type="entry name" value="Translation initiation factor IF3, N-terminal domain"/>
    <property type="match status" value="1"/>
</dbReference>
<comment type="similarity">
    <text evidence="1 5">Belongs to the IF-3 family.</text>
</comment>
<dbReference type="EMBL" id="CP112932">
    <property type="protein sequence ID" value="WPY00610.1"/>
    <property type="molecule type" value="Genomic_DNA"/>
</dbReference>
<reference evidence="8 9" key="1">
    <citation type="submission" date="2022-10" db="EMBL/GenBank/DDBJ databases">
        <title>Host association and intracellularity evolved multiple times independently in the Rickettsiales.</title>
        <authorList>
            <person name="Castelli M."/>
            <person name="Nardi T."/>
            <person name="Gammuto L."/>
            <person name="Bellinzona G."/>
            <person name="Sabaneyeva E."/>
            <person name="Potekhin A."/>
            <person name="Serra V."/>
            <person name="Petroni G."/>
            <person name="Sassera D."/>
        </authorList>
    </citation>
    <scope>NUCLEOTIDE SEQUENCE [LARGE SCALE GENOMIC DNA]</scope>
    <source>
        <strain evidence="8 9">Kr 154-4</strain>
    </source>
</reference>
<evidence type="ECO:0000256" key="5">
    <source>
        <dbReference type="RuleBase" id="RU000646"/>
    </source>
</evidence>
<protein>
    <recommendedName>
        <fullName evidence="4 5">Translation initiation factor IF-3</fullName>
    </recommendedName>
</protein>
<accession>A0ABZ0UTU4</accession>
<dbReference type="PANTHER" id="PTHR10938:SF0">
    <property type="entry name" value="TRANSLATION INITIATION FACTOR IF-3, MITOCHONDRIAL"/>
    <property type="match status" value="1"/>
</dbReference>
<sequence length="149" mass="16861">MCGVVTIQEALERALAAALDLVEVSPTAEPPVCKILDFGKFKYESKKKVHDSKKKQKITVIKEMKFKLNIGQGDFDTKLRKIKEFLSEGDKVKISLWFKGREIMHQNIGMQLFNRIISNLEGIAKIESEPKMEGKQIMMMVCPISSGSK</sequence>
<evidence type="ECO:0000313" key="9">
    <source>
        <dbReference type="Proteomes" id="UP001326613"/>
    </source>
</evidence>
<keyword evidence="2 5" id="KW-0396">Initiation factor</keyword>
<dbReference type="PROSITE" id="PS00938">
    <property type="entry name" value="IF3"/>
    <property type="match status" value="1"/>
</dbReference>
<dbReference type="NCBIfam" id="TIGR00168">
    <property type="entry name" value="infC"/>
    <property type="match status" value="1"/>
</dbReference>
<comment type="function">
    <text evidence="5">IF-3 binds to the 30S ribosomal subunit and shifts the equilibrium between 70S ribosomes and their 50S and 30S subunits in favor of the free subunits, thus enhancing the availability of 30S subunits on which protein synthesis initiation begins.</text>
</comment>
<keyword evidence="3 5" id="KW-0648">Protein biosynthesis</keyword>
<dbReference type="InterPro" id="IPR019813">
    <property type="entry name" value="Translation_initiation_fac3_CS"/>
</dbReference>
<organism evidence="8 9">
    <name type="scientific">Candidatus Trichorickettsia mobilis</name>
    <dbReference type="NCBI Taxonomy" id="1346319"/>
    <lineage>
        <taxon>Bacteria</taxon>
        <taxon>Pseudomonadati</taxon>
        <taxon>Pseudomonadota</taxon>
        <taxon>Alphaproteobacteria</taxon>
        <taxon>Rickettsiales</taxon>
        <taxon>Rickettsiaceae</taxon>
        <taxon>Rickettsieae</taxon>
        <taxon>Candidatus Trichorickettsia</taxon>
    </lineage>
</organism>
<dbReference type="Pfam" id="PF05198">
    <property type="entry name" value="IF3_N"/>
    <property type="match status" value="1"/>
</dbReference>
<evidence type="ECO:0000313" key="8">
    <source>
        <dbReference type="EMBL" id="WPY00610.1"/>
    </source>
</evidence>
<dbReference type="InterPro" id="IPR019815">
    <property type="entry name" value="Translation_initiation_fac_3_C"/>
</dbReference>
<dbReference type="GO" id="GO:0003743">
    <property type="term" value="F:translation initiation factor activity"/>
    <property type="evidence" value="ECO:0007669"/>
    <property type="project" value="UniProtKB-KW"/>
</dbReference>